<feature type="compositionally biased region" description="Basic and acidic residues" evidence="1">
    <location>
        <begin position="44"/>
        <end position="54"/>
    </location>
</feature>
<keyword evidence="3" id="KW-1185">Reference proteome</keyword>
<name>A0ABR1D0T7_NECAM</name>
<protein>
    <submittedName>
        <fullName evidence="2">Uncharacterized protein</fullName>
    </submittedName>
</protein>
<accession>A0ABR1D0T7</accession>
<proteinExistence type="predicted"/>
<comment type="caution">
    <text evidence="2">The sequence shown here is derived from an EMBL/GenBank/DDBJ whole genome shotgun (WGS) entry which is preliminary data.</text>
</comment>
<evidence type="ECO:0000313" key="2">
    <source>
        <dbReference type="EMBL" id="KAK6744171.1"/>
    </source>
</evidence>
<feature type="compositionally biased region" description="Basic residues" evidence="1">
    <location>
        <begin position="17"/>
        <end position="30"/>
    </location>
</feature>
<evidence type="ECO:0000256" key="1">
    <source>
        <dbReference type="SAM" id="MobiDB-lite"/>
    </source>
</evidence>
<dbReference type="Proteomes" id="UP001303046">
    <property type="component" value="Unassembled WGS sequence"/>
</dbReference>
<evidence type="ECO:0000313" key="3">
    <source>
        <dbReference type="Proteomes" id="UP001303046"/>
    </source>
</evidence>
<organism evidence="2 3">
    <name type="scientific">Necator americanus</name>
    <name type="common">Human hookworm</name>
    <dbReference type="NCBI Taxonomy" id="51031"/>
    <lineage>
        <taxon>Eukaryota</taxon>
        <taxon>Metazoa</taxon>
        <taxon>Ecdysozoa</taxon>
        <taxon>Nematoda</taxon>
        <taxon>Chromadorea</taxon>
        <taxon>Rhabditida</taxon>
        <taxon>Rhabditina</taxon>
        <taxon>Rhabditomorpha</taxon>
        <taxon>Strongyloidea</taxon>
        <taxon>Ancylostomatidae</taxon>
        <taxon>Bunostominae</taxon>
        <taxon>Necator</taxon>
    </lineage>
</organism>
<sequence>MVRAVTSYGGQLPPSKDRRRRKCSRKRRKGDKNSTGFDTIHIQKTADVHSDQEQRNGVTLPEMRKKCGLADSFHITTAKLCIVKESMQILLKTKKTKRR</sequence>
<gene>
    <name evidence="2" type="primary">Necator_chrIII.g11855</name>
    <name evidence="2" type="ORF">RB195_011089</name>
</gene>
<feature type="region of interest" description="Disordered" evidence="1">
    <location>
        <begin position="1"/>
        <end position="56"/>
    </location>
</feature>
<reference evidence="2 3" key="1">
    <citation type="submission" date="2023-08" db="EMBL/GenBank/DDBJ databases">
        <title>A Necator americanus chromosomal reference genome.</title>
        <authorList>
            <person name="Ilik V."/>
            <person name="Petrzelkova K.J."/>
            <person name="Pardy F."/>
            <person name="Fuh T."/>
            <person name="Niatou-Singa F.S."/>
            <person name="Gouil Q."/>
            <person name="Baker L."/>
            <person name="Ritchie M.E."/>
            <person name="Jex A.R."/>
            <person name="Gazzola D."/>
            <person name="Li H."/>
            <person name="Toshio Fujiwara R."/>
            <person name="Zhan B."/>
            <person name="Aroian R.V."/>
            <person name="Pafco B."/>
            <person name="Schwarz E.M."/>
        </authorList>
    </citation>
    <scope>NUCLEOTIDE SEQUENCE [LARGE SCALE GENOMIC DNA]</scope>
    <source>
        <strain evidence="2 3">Aroian</strain>
        <tissue evidence="2">Whole animal</tissue>
    </source>
</reference>
<dbReference type="EMBL" id="JAVFWL010000003">
    <property type="protein sequence ID" value="KAK6744171.1"/>
    <property type="molecule type" value="Genomic_DNA"/>
</dbReference>